<evidence type="ECO:0000256" key="1">
    <source>
        <dbReference type="ARBA" id="ARBA00022475"/>
    </source>
</evidence>
<comment type="catalytic activity">
    <reaction evidence="7">
        <text>a peptidoglycan chain = a peptidoglycan chain with N-acetyl-1,6-anhydromuramyl-[peptide] at the reducing end + a peptidoglycan chain with N-acetylglucosamine at the non-reducing end.</text>
        <dbReference type="EC" id="4.2.2.29"/>
    </reaction>
</comment>
<dbReference type="HAMAP" id="MF_02065">
    <property type="entry name" value="MltG"/>
    <property type="match status" value="1"/>
</dbReference>
<dbReference type="GO" id="GO:0009252">
    <property type="term" value="P:peptidoglycan biosynthetic process"/>
    <property type="evidence" value="ECO:0007669"/>
    <property type="project" value="UniProtKB-UniRule"/>
</dbReference>
<protein>
    <recommendedName>
        <fullName evidence="7">Endolytic murein transglycosylase</fullName>
        <ecNumber evidence="7">4.2.2.29</ecNumber>
    </recommendedName>
    <alternativeName>
        <fullName evidence="7">Peptidoglycan lytic transglycosylase</fullName>
    </alternativeName>
    <alternativeName>
        <fullName evidence="7">Peptidoglycan polymerization terminase</fullName>
    </alternativeName>
</protein>
<dbReference type="PANTHER" id="PTHR30518:SF2">
    <property type="entry name" value="ENDOLYTIC MUREIN TRANSGLYCOSYLASE"/>
    <property type="match status" value="1"/>
</dbReference>
<evidence type="ECO:0000313" key="9">
    <source>
        <dbReference type="Proteomes" id="UP000177810"/>
    </source>
</evidence>
<dbReference type="Gene3D" id="3.30.1490.480">
    <property type="entry name" value="Endolytic murein transglycosylase"/>
    <property type="match status" value="1"/>
</dbReference>
<evidence type="ECO:0000313" key="8">
    <source>
        <dbReference type="EMBL" id="OGZ32820.1"/>
    </source>
</evidence>
<name>A0A1G2F5B4_9BACT</name>
<dbReference type="Proteomes" id="UP000177810">
    <property type="component" value="Unassembled WGS sequence"/>
</dbReference>
<comment type="similarity">
    <text evidence="7">Belongs to the transglycosylase MltG family.</text>
</comment>
<reference evidence="8 9" key="1">
    <citation type="journal article" date="2016" name="Nat. Commun.">
        <title>Thousands of microbial genomes shed light on interconnected biogeochemical processes in an aquifer system.</title>
        <authorList>
            <person name="Anantharaman K."/>
            <person name="Brown C.T."/>
            <person name="Hug L.A."/>
            <person name="Sharon I."/>
            <person name="Castelle C.J."/>
            <person name="Probst A.J."/>
            <person name="Thomas B.C."/>
            <person name="Singh A."/>
            <person name="Wilkins M.J."/>
            <person name="Karaoz U."/>
            <person name="Brodie E.L."/>
            <person name="Williams K.H."/>
            <person name="Hubbard S.S."/>
            <person name="Banfield J.F."/>
        </authorList>
    </citation>
    <scope>NUCLEOTIDE SEQUENCE [LARGE SCALE GENOMIC DNA]</scope>
</reference>
<accession>A0A1G2F5B4</accession>
<keyword evidence="3 7" id="KW-1133">Transmembrane helix</keyword>
<organism evidence="8 9">
    <name type="scientific">Candidatus Portnoybacteria bacterium RBG_13_40_8</name>
    <dbReference type="NCBI Taxonomy" id="1801990"/>
    <lineage>
        <taxon>Bacteria</taxon>
        <taxon>Candidatus Portnoyibacteriota</taxon>
    </lineage>
</organism>
<dbReference type="GO" id="GO:0005886">
    <property type="term" value="C:plasma membrane"/>
    <property type="evidence" value="ECO:0007669"/>
    <property type="project" value="UniProtKB-UniRule"/>
</dbReference>
<evidence type="ECO:0000256" key="6">
    <source>
        <dbReference type="ARBA" id="ARBA00023316"/>
    </source>
</evidence>
<dbReference type="AlphaFoldDB" id="A0A1G2F5B4"/>
<gene>
    <name evidence="7" type="primary">mltG</name>
    <name evidence="8" type="ORF">A2V69_03265</name>
</gene>
<dbReference type="Pfam" id="PF02618">
    <property type="entry name" value="YceG"/>
    <property type="match status" value="1"/>
</dbReference>
<keyword evidence="5 7" id="KW-0456">Lyase</keyword>
<dbReference type="InterPro" id="IPR003770">
    <property type="entry name" value="MLTG-like"/>
</dbReference>
<proteinExistence type="inferred from homology"/>
<evidence type="ECO:0000256" key="3">
    <source>
        <dbReference type="ARBA" id="ARBA00022989"/>
    </source>
</evidence>
<dbReference type="PANTHER" id="PTHR30518">
    <property type="entry name" value="ENDOLYTIC MUREIN TRANSGLYCOSYLASE"/>
    <property type="match status" value="1"/>
</dbReference>
<dbReference type="EC" id="4.2.2.29" evidence="7"/>
<keyword evidence="4 7" id="KW-0472">Membrane</keyword>
<evidence type="ECO:0000256" key="2">
    <source>
        <dbReference type="ARBA" id="ARBA00022692"/>
    </source>
</evidence>
<dbReference type="GO" id="GO:0008932">
    <property type="term" value="F:lytic endotransglycosylase activity"/>
    <property type="evidence" value="ECO:0007669"/>
    <property type="project" value="UniProtKB-UniRule"/>
</dbReference>
<comment type="function">
    <text evidence="7">Functions as a peptidoglycan terminase that cleaves nascent peptidoglycan strands endolytically to terminate their elongation.</text>
</comment>
<dbReference type="STRING" id="1801990.A2V69_03265"/>
<evidence type="ECO:0000256" key="4">
    <source>
        <dbReference type="ARBA" id="ARBA00023136"/>
    </source>
</evidence>
<keyword evidence="1 7" id="KW-1003">Cell membrane</keyword>
<evidence type="ECO:0000256" key="7">
    <source>
        <dbReference type="HAMAP-Rule" id="MF_02065"/>
    </source>
</evidence>
<comment type="caution">
    <text evidence="8">The sequence shown here is derived from an EMBL/GenBank/DDBJ whole genome shotgun (WGS) entry which is preliminary data.</text>
</comment>
<dbReference type="EMBL" id="MHMT01000013">
    <property type="protein sequence ID" value="OGZ32820.1"/>
    <property type="molecule type" value="Genomic_DNA"/>
</dbReference>
<feature type="site" description="Important for catalytic activity" evidence="7">
    <location>
        <position position="201"/>
    </location>
</feature>
<keyword evidence="2 7" id="KW-0812">Transmembrane</keyword>
<sequence length="314" mass="36226">MNKIFLNRKFLLIFVAIFFAVIFLQFWGAECEGEEKTIKIEKGWGSTEVADGLKAENLIKNKWLFVFYVWVRGYNNRLQAGEYLLNTKMTIPQISKILAKGETSPNWAKVTIPEGWTSKQIEERLITVGVLRQGDKLPKDQEGFLFPDTYYFYKNSSIETVVKKMRDTFDGKVTEEMKAEIKNQNKNLYDILIMASILEREVVSDEDRSIVSGIFWKRVKNNYPLESCATIAYILGIEKKQYSYEDTRVNSPYNTYINLGLPPTPINNPGLSAIKAAIYPKESDYNFFLSASDGKTIYSKTLEEHNVNKAKYLR</sequence>
<dbReference type="NCBIfam" id="TIGR00247">
    <property type="entry name" value="endolytic transglycosylase MltG"/>
    <property type="match status" value="1"/>
</dbReference>
<dbReference type="GO" id="GO:0071555">
    <property type="term" value="P:cell wall organization"/>
    <property type="evidence" value="ECO:0007669"/>
    <property type="project" value="UniProtKB-KW"/>
</dbReference>
<keyword evidence="6 7" id="KW-0961">Cell wall biogenesis/degradation</keyword>
<dbReference type="CDD" id="cd08010">
    <property type="entry name" value="MltG_like"/>
    <property type="match status" value="1"/>
</dbReference>
<evidence type="ECO:0000256" key="5">
    <source>
        <dbReference type="ARBA" id="ARBA00023239"/>
    </source>
</evidence>